<keyword evidence="3" id="KW-1133">Transmembrane helix</keyword>
<dbReference type="EMBL" id="JACIEH010000001">
    <property type="protein sequence ID" value="MBB4097308.1"/>
    <property type="molecule type" value="Genomic_DNA"/>
</dbReference>
<accession>A0A7W6JPR6</accession>
<evidence type="ECO:0000313" key="7">
    <source>
        <dbReference type="Proteomes" id="UP000557392"/>
    </source>
</evidence>
<sequence length="271" mass="28726">MQDAGSMAARPSPRGRPQAWVTDEDYPAAAMWQRQAGAVAARLDLDAQGVPTACKVTRSSGSVVLDETTCALMQARARFNPARDGTGKPVAGAYPFTFTWVLPQGEAQFGSWLYFNRIRITGDGRIAGCMSQSRGAGFSRATGGACNRLGAPVSPAMTALLGKSGAGATVQVIEAHMVNGEAIPAIDRPLSKPFYERRIRFDVDAAGNVANCKLVSGAVEQDPLGFVVHRCHSGVRYPAQASGKRSVEMTVSMYLTREAPPPRDPAEGPTV</sequence>
<dbReference type="AlphaFoldDB" id="A0A7W6JPR6"/>
<keyword evidence="7" id="KW-1185">Reference proteome</keyword>
<dbReference type="Gene3D" id="3.30.1150.10">
    <property type="match status" value="1"/>
</dbReference>
<dbReference type="Proteomes" id="UP000557392">
    <property type="component" value="Unassembled WGS sequence"/>
</dbReference>
<dbReference type="GO" id="GO:0016020">
    <property type="term" value="C:membrane"/>
    <property type="evidence" value="ECO:0007669"/>
    <property type="project" value="UniProtKB-SubCell"/>
</dbReference>
<dbReference type="RefSeq" id="WP_183994838.1">
    <property type="nucleotide sequence ID" value="NZ_JACIEH010000001.1"/>
</dbReference>
<protein>
    <submittedName>
        <fullName evidence="6">TonB family protein</fullName>
    </submittedName>
</protein>
<dbReference type="Pfam" id="PF03544">
    <property type="entry name" value="TonB_C"/>
    <property type="match status" value="1"/>
</dbReference>
<keyword evidence="2" id="KW-0812">Transmembrane</keyword>
<evidence type="ECO:0000259" key="5">
    <source>
        <dbReference type="Pfam" id="PF03544"/>
    </source>
</evidence>
<evidence type="ECO:0000313" key="6">
    <source>
        <dbReference type="EMBL" id="MBB4097308.1"/>
    </source>
</evidence>
<evidence type="ECO:0000256" key="3">
    <source>
        <dbReference type="ARBA" id="ARBA00022989"/>
    </source>
</evidence>
<dbReference type="InterPro" id="IPR037682">
    <property type="entry name" value="TonB_C"/>
</dbReference>
<organism evidence="6 7">
    <name type="scientific">Sphingomonas kyeonggiensis</name>
    <dbReference type="NCBI Taxonomy" id="1268553"/>
    <lineage>
        <taxon>Bacteria</taxon>
        <taxon>Pseudomonadati</taxon>
        <taxon>Pseudomonadota</taxon>
        <taxon>Alphaproteobacteria</taxon>
        <taxon>Sphingomonadales</taxon>
        <taxon>Sphingomonadaceae</taxon>
        <taxon>Sphingomonas</taxon>
    </lineage>
</organism>
<comment type="subcellular location">
    <subcellularLocation>
        <location evidence="1">Membrane</location>
        <topology evidence="1">Single-pass membrane protein</topology>
    </subcellularLocation>
</comment>
<keyword evidence="4" id="KW-0472">Membrane</keyword>
<evidence type="ECO:0000256" key="4">
    <source>
        <dbReference type="ARBA" id="ARBA00023136"/>
    </source>
</evidence>
<evidence type="ECO:0000256" key="1">
    <source>
        <dbReference type="ARBA" id="ARBA00004167"/>
    </source>
</evidence>
<proteinExistence type="predicted"/>
<reference evidence="6 7" key="1">
    <citation type="submission" date="2020-08" db="EMBL/GenBank/DDBJ databases">
        <title>Genomic Encyclopedia of Type Strains, Phase IV (KMG-IV): sequencing the most valuable type-strain genomes for metagenomic binning, comparative biology and taxonomic classification.</title>
        <authorList>
            <person name="Goeker M."/>
        </authorList>
    </citation>
    <scope>NUCLEOTIDE SEQUENCE [LARGE SCALE GENOMIC DNA]</scope>
    <source>
        <strain evidence="6 7">DSM 101806</strain>
    </source>
</reference>
<dbReference type="GO" id="GO:0055085">
    <property type="term" value="P:transmembrane transport"/>
    <property type="evidence" value="ECO:0007669"/>
    <property type="project" value="InterPro"/>
</dbReference>
<name>A0A7W6JPR6_9SPHN</name>
<dbReference type="InterPro" id="IPR006260">
    <property type="entry name" value="TonB/TolA_C"/>
</dbReference>
<dbReference type="SUPFAM" id="SSF74653">
    <property type="entry name" value="TolA/TonB C-terminal domain"/>
    <property type="match status" value="1"/>
</dbReference>
<comment type="caution">
    <text evidence="6">The sequence shown here is derived from an EMBL/GenBank/DDBJ whole genome shotgun (WGS) entry which is preliminary data.</text>
</comment>
<evidence type="ECO:0000256" key="2">
    <source>
        <dbReference type="ARBA" id="ARBA00022692"/>
    </source>
</evidence>
<feature type="domain" description="TonB C-terminal" evidence="5">
    <location>
        <begin position="25"/>
        <end position="99"/>
    </location>
</feature>
<gene>
    <name evidence="6" type="ORF">GGR46_000841</name>
</gene>
<dbReference type="NCBIfam" id="TIGR01352">
    <property type="entry name" value="tonB_Cterm"/>
    <property type="match status" value="1"/>
</dbReference>